<accession>A0A6A6YRM2</accession>
<evidence type="ECO:0000313" key="4">
    <source>
        <dbReference type="RefSeq" id="XP_033578550.1"/>
    </source>
</evidence>
<evidence type="ECO:0008006" key="5">
    <source>
        <dbReference type="Google" id="ProtNLM"/>
    </source>
</evidence>
<evidence type="ECO:0000256" key="1">
    <source>
        <dbReference type="SAM" id="MobiDB-lite"/>
    </source>
</evidence>
<evidence type="ECO:0000313" key="2">
    <source>
        <dbReference type="EMBL" id="KAF2811586.1"/>
    </source>
</evidence>
<dbReference type="EMBL" id="MU003698">
    <property type="protein sequence ID" value="KAF2811586.1"/>
    <property type="molecule type" value="Genomic_DNA"/>
</dbReference>
<dbReference type="Proteomes" id="UP000504636">
    <property type="component" value="Unplaced"/>
</dbReference>
<feature type="region of interest" description="Disordered" evidence="1">
    <location>
        <begin position="81"/>
        <end position="105"/>
    </location>
</feature>
<evidence type="ECO:0000313" key="3">
    <source>
        <dbReference type="Proteomes" id="UP000504636"/>
    </source>
</evidence>
<reference evidence="4" key="2">
    <citation type="submission" date="2020-04" db="EMBL/GenBank/DDBJ databases">
        <authorList>
            <consortium name="NCBI Genome Project"/>
        </authorList>
    </citation>
    <scope>NUCLEOTIDE SEQUENCE</scope>
    <source>
        <strain evidence="4">CBS 304.34</strain>
    </source>
</reference>
<sequence>MESTHPAVHTQERRPPSLPNEMLMEIFSHVRQSHPHHKLKALRHLALASHAFHNLVTPILYSEFSDREFTPLQGDECEIIDYKSDDGNSDSDETNGLHTNDSYSGEGTREKIHLFLRIKLANPSLTKHLKFATLRLSTKAVSNPLGYDDTEWVLRKIRGLPLPFDRRFWAVRETFKDKNAVAALVLTYATPILTKVRELSFRQTELRLPTEAGPGFRLPSLIEYSGCDIVPKIAGSPWPPVNPSNLTSISILEAPIHLESLEMLLAWCAKLNLFSYAFNNSYSDMRQNEKPIKIINALRKHSSKSLEKLRIHHNHRPTFTSHLVSPIYEQSSLVIFGKLSSLYIDAPILFGTPPADL</sequence>
<feature type="compositionally biased region" description="Polar residues" evidence="1">
    <location>
        <begin position="94"/>
        <end position="105"/>
    </location>
</feature>
<dbReference type="RefSeq" id="XP_033578550.1">
    <property type="nucleotide sequence ID" value="XM_033727901.1"/>
</dbReference>
<keyword evidence="3" id="KW-1185">Reference proteome</keyword>
<reference evidence="2 4" key="1">
    <citation type="journal article" date="2020" name="Stud. Mycol.">
        <title>101 Dothideomycetes genomes: a test case for predicting lifestyles and emergence of pathogens.</title>
        <authorList>
            <person name="Haridas S."/>
            <person name="Albert R."/>
            <person name="Binder M."/>
            <person name="Bloem J."/>
            <person name="Labutti K."/>
            <person name="Salamov A."/>
            <person name="Andreopoulos B."/>
            <person name="Baker S."/>
            <person name="Barry K."/>
            <person name="Bills G."/>
            <person name="Bluhm B."/>
            <person name="Cannon C."/>
            <person name="Castanera R."/>
            <person name="Culley D."/>
            <person name="Daum C."/>
            <person name="Ezra D."/>
            <person name="Gonzalez J."/>
            <person name="Henrissat B."/>
            <person name="Kuo A."/>
            <person name="Liang C."/>
            <person name="Lipzen A."/>
            <person name="Lutzoni F."/>
            <person name="Magnuson J."/>
            <person name="Mondo S."/>
            <person name="Nolan M."/>
            <person name="Ohm R."/>
            <person name="Pangilinan J."/>
            <person name="Park H.-J."/>
            <person name="Ramirez L."/>
            <person name="Alfaro M."/>
            <person name="Sun H."/>
            <person name="Tritt A."/>
            <person name="Yoshinaga Y."/>
            <person name="Zwiers L.-H."/>
            <person name="Turgeon B."/>
            <person name="Goodwin S."/>
            <person name="Spatafora J."/>
            <person name="Crous P."/>
            <person name="Grigoriev I."/>
        </authorList>
    </citation>
    <scope>NUCLEOTIDE SEQUENCE</scope>
    <source>
        <strain evidence="2 4">CBS 304.34</strain>
    </source>
</reference>
<reference evidence="4" key="3">
    <citation type="submission" date="2025-04" db="UniProtKB">
        <authorList>
            <consortium name="RefSeq"/>
        </authorList>
    </citation>
    <scope>IDENTIFICATION</scope>
    <source>
        <strain evidence="4">CBS 304.34</strain>
    </source>
</reference>
<organism evidence="2">
    <name type="scientific">Mytilinidion resinicola</name>
    <dbReference type="NCBI Taxonomy" id="574789"/>
    <lineage>
        <taxon>Eukaryota</taxon>
        <taxon>Fungi</taxon>
        <taxon>Dikarya</taxon>
        <taxon>Ascomycota</taxon>
        <taxon>Pezizomycotina</taxon>
        <taxon>Dothideomycetes</taxon>
        <taxon>Pleosporomycetidae</taxon>
        <taxon>Mytilinidiales</taxon>
        <taxon>Mytilinidiaceae</taxon>
        <taxon>Mytilinidion</taxon>
    </lineage>
</organism>
<dbReference type="GeneID" id="54468794"/>
<name>A0A6A6YRM2_9PEZI</name>
<dbReference type="AlphaFoldDB" id="A0A6A6YRM2"/>
<protein>
    <recommendedName>
        <fullName evidence="5">F-box domain-containing protein</fullName>
    </recommendedName>
</protein>
<proteinExistence type="predicted"/>
<gene>
    <name evidence="2 4" type="ORF">BDZ99DRAFT_569590</name>
</gene>